<dbReference type="AlphaFoldDB" id="A0A9K3EAS5"/>
<evidence type="ECO:0000313" key="2">
    <source>
        <dbReference type="EMBL" id="KAF5769742.1"/>
    </source>
</evidence>
<accession>A0A9K3EAS5</accession>
<proteinExistence type="predicted"/>
<keyword evidence="1" id="KW-0472">Membrane</keyword>
<comment type="caution">
    <text evidence="2">The sequence shown here is derived from an EMBL/GenBank/DDBJ whole genome shotgun (WGS) entry which is preliminary data.</text>
</comment>
<keyword evidence="3" id="KW-1185">Reference proteome</keyword>
<protein>
    <submittedName>
        <fullName evidence="2">Uncharacterized protein</fullName>
    </submittedName>
</protein>
<evidence type="ECO:0000313" key="3">
    <source>
        <dbReference type="Proteomes" id="UP000215914"/>
    </source>
</evidence>
<gene>
    <name evidence="2" type="ORF">HanXRQr2_Chr14g0651781</name>
</gene>
<reference evidence="2" key="1">
    <citation type="journal article" date="2017" name="Nature">
        <title>The sunflower genome provides insights into oil metabolism, flowering and Asterid evolution.</title>
        <authorList>
            <person name="Badouin H."/>
            <person name="Gouzy J."/>
            <person name="Grassa C.J."/>
            <person name="Murat F."/>
            <person name="Staton S.E."/>
            <person name="Cottret L."/>
            <person name="Lelandais-Briere C."/>
            <person name="Owens G.L."/>
            <person name="Carrere S."/>
            <person name="Mayjonade B."/>
            <person name="Legrand L."/>
            <person name="Gill N."/>
            <person name="Kane N.C."/>
            <person name="Bowers J.E."/>
            <person name="Hubner S."/>
            <person name="Bellec A."/>
            <person name="Berard A."/>
            <person name="Berges H."/>
            <person name="Blanchet N."/>
            <person name="Boniface M.C."/>
            <person name="Brunel D."/>
            <person name="Catrice O."/>
            <person name="Chaidir N."/>
            <person name="Claudel C."/>
            <person name="Donnadieu C."/>
            <person name="Faraut T."/>
            <person name="Fievet G."/>
            <person name="Helmstetter N."/>
            <person name="King M."/>
            <person name="Knapp S.J."/>
            <person name="Lai Z."/>
            <person name="Le Paslier M.C."/>
            <person name="Lippi Y."/>
            <person name="Lorenzon L."/>
            <person name="Mandel J.R."/>
            <person name="Marage G."/>
            <person name="Marchand G."/>
            <person name="Marquand E."/>
            <person name="Bret-Mestries E."/>
            <person name="Morien E."/>
            <person name="Nambeesan S."/>
            <person name="Nguyen T."/>
            <person name="Pegot-Espagnet P."/>
            <person name="Pouilly N."/>
            <person name="Raftis F."/>
            <person name="Sallet E."/>
            <person name="Schiex T."/>
            <person name="Thomas J."/>
            <person name="Vandecasteele C."/>
            <person name="Vares D."/>
            <person name="Vear F."/>
            <person name="Vautrin S."/>
            <person name="Crespi M."/>
            <person name="Mangin B."/>
            <person name="Burke J.M."/>
            <person name="Salse J."/>
            <person name="Munos S."/>
            <person name="Vincourt P."/>
            <person name="Rieseberg L.H."/>
            <person name="Langlade N.B."/>
        </authorList>
    </citation>
    <scope>NUCLEOTIDE SEQUENCE</scope>
    <source>
        <tissue evidence="2">Leaves</tissue>
    </source>
</reference>
<name>A0A9K3EAS5_HELAN</name>
<sequence>MELQPWLLAFCRLKMKLQPYLYFFLVFNMFIWFTFWWILENGFHGLTTFKSTTKCALEYWRLELLAYHNHANEVSYGLFFLKKYYPSGLKQCMYLPAQNLGSH</sequence>
<dbReference type="Gramene" id="mRNA:HanXRQr2_Chr14g0651781">
    <property type="protein sequence ID" value="mRNA:HanXRQr2_Chr14g0651781"/>
    <property type="gene ID" value="HanXRQr2_Chr14g0651781"/>
</dbReference>
<keyword evidence="1" id="KW-1133">Transmembrane helix</keyword>
<dbReference type="EMBL" id="MNCJ02000329">
    <property type="protein sequence ID" value="KAF5769742.1"/>
    <property type="molecule type" value="Genomic_DNA"/>
</dbReference>
<dbReference type="Proteomes" id="UP000215914">
    <property type="component" value="Unassembled WGS sequence"/>
</dbReference>
<organism evidence="2 3">
    <name type="scientific">Helianthus annuus</name>
    <name type="common">Common sunflower</name>
    <dbReference type="NCBI Taxonomy" id="4232"/>
    <lineage>
        <taxon>Eukaryota</taxon>
        <taxon>Viridiplantae</taxon>
        <taxon>Streptophyta</taxon>
        <taxon>Embryophyta</taxon>
        <taxon>Tracheophyta</taxon>
        <taxon>Spermatophyta</taxon>
        <taxon>Magnoliopsida</taxon>
        <taxon>eudicotyledons</taxon>
        <taxon>Gunneridae</taxon>
        <taxon>Pentapetalae</taxon>
        <taxon>asterids</taxon>
        <taxon>campanulids</taxon>
        <taxon>Asterales</taxon>
        <taxon>Asteraceae</taxon>
        <taxon>Asteroideae</taxon>
        <taxon>Heliantheae alliance</taxon>
        <taxon>Heliantheae</taxon>
        <taxon>Helianthus</taxon>
    </lineage>
</organism>
<keyword evidence="1" id="KW-0812">Transmembrane</keyword>
<feature type="transmembrane region" description="Helical" evidence="1">
    <location>
        <begin position="20"/>
        <end position="39"/>
    </location>
</feature>
<evidence type="ECO:0000256" key="1">
    <source>
        <dbReference type="SAM" id="Phobius"/>
    </source>
</evidence>
<reference evidence="2" key="2">
    <citation type="submission" date="2020-06" db="EMBL/GenBank/DDBJ databases">
        <title>Helianthus annuus Genome sequencing and assembly Release 2.</title>
        <authorList>
            <person name="Gouzy J."/>
            <person name="Langlade N."/>
            <person name="Munos S."/>
        </authorList>
    </citation>
    <scope>NUCLEOTIDE SEQUENCE</scope>
    <source>
        <tissue evidence="2">Leaves</tissue>
    </source>
</reference>